<dbReference type="Pfam" id="PF08265">
    <property type="entry name" value="YL1_C"/>
    <property type="match status" value="1"/>
</dbReference>
<feature type="compositionally biased region" description="Low complexity" evidence="2">
    <location>
        <begin position="540"/>
        <end position="550"/>
    </location>
</feature>
<feature type="region of interest" description="Disordered" evidence="2">
    <location>
        <begin position="1"/>
        <end position="215"/>
    </location>
</feature>
<feature type="compositionally biased region" description="Basic and acidic residues" evidence="2">
    <location>
        <begin position="193"/>
        <end position="215"/>
    </location>
</feature>
<feature type="compositionally biased region" description="Basic and acidic residues" evidence="2">
    <location>
        <begin position="114"/>
        <end position="126"/>
    </location>
</feature>
<keyword evidence="5" id="KW-1185">Reference proteome</keyword>
<evidence type="ECO:0000313" key="4">
    <source>
        <dbReference type="EMBL" id="KAK4442247.1"/>
    </source>
</evidence>
<feature type="compositionally biased region" description="Pro residues" evidence="2">
    <location>
        <begin position="443"/>
        <end position="456"/>
    </location>
</feature>
<comment type="caution">
    <text evidence="4">The sequence shown here is derived from an EMBL/GenBank/DDBJ whole genome shotgun (WGS) entry which is preliminary data.</text>
</comment>
<feature type="compositionally biased region" description="Basic and acidic residues" evidence="2">
    <location>
        <begin position="579"/>
        <end position="593"/>
    </location>
</feature>
<comment type="similarity">
    <text evidence="1">Belongs to the VPS72/YL1 family.</text>
</comment>
<feature type="region of interest" description="Disordered" evidence="2">
    <location>
        <begin position="256"/>
        <end position="281"/>
    </location>
</feature>
<dbReference type="EMBL" id="MU866023">
    <property type="protein sequence ID" value="KAK4442247.1"/>
    <property type="molecule type" value="Genomic_DNA"/>
</dbReference>
<dbReference type="InterPro" id="IPR013272">
    <property type="entry name" value="Vps72/YL1_C"/>
</dbReference>
<feature type="compositionally biased region" description="Polar residues" evidence="2">
    <location>
        <begin position="563"/>
        <end position="573"/>
    </location>
</feature>
<feature type="compositionally biased region" description="Low complexity" evidence="2">
    <location>
        <begin position="432"/>
        <end position="442"/>
    </location>
</feature>
<evidence type="ECO:0000259" key="3">
    <source>
        <dbReference type="SMART" id="SM00993"/>
    </source>
</evidence>
<gene>
    <name evidence="4" type="ORF">QBC34DRAFT_364028</name>
</gene>
<dbReference type="SMART" id="SM00993">
    <property type="entry name" value="YL1_C"/>
    <property type="match status" value="1"/>
</dbReference>
<organism evidence="4 5">
    <name type="scientific">Podospora aff. communis PSN243</name>
    <dbReference type="NCBI Taxonomy" id="3040156"/>
    <lineage>
        <taxon>Eukaryota</taxon>
        <taxon>Fungi</taxon>
        <taxon>Dikarya</taxon>
        <taxon>Ascomycota</taxon>
        <taxon>Pezizomycotina</taxon>
        <taxon>Sordariomycetes</taxon>
        <taxon>Sordariomycetidae</taxon>
        <taxon>Sordariales</taxon>
        <taxon>Podosporaceae</taxon>
        <taxon>Podospora</taxon>
    </lineage>
</organism>
<dbReference type="InterPro" id="IPR046757">
    <property type="entry name" value="YL1_N"/>
</dbReference>
<feature type="region of interest" description="Disordered" evidence="2">
    <location>
        <begin position="502"/>
        <end position="593"/>
    </location>
</feature>
<accession>A0AAV9G200</accession>
<dbReference type="Proteomes" id="UP001321760">
    <property type="component" value="Unassembled WGS sequence"/>
</dbReference>
<feature type="compositionally biased region" description="Low complexity" evidence="2">
    <location>
        <begin position="17"/>
        <end position="31"/>
    </location>
</feature>
<reference evidence="4" key="1">
    <citation type="journal article" date="2023" name="Mol. Phylogenet. Evol.">
        <title>Genome-scale phylogeny and comparative genomics of the fungal order Sordariales.</title>
        <authorList>
            <person name="Hensen N."/>
            <person name="Bonometti L."/>
            <person name="Westerberg I."/>
            <person name="Brannstrom I.O."/>
            <person name="Guillou S."/>
            <person name="Cros-Aarteil S."/>
            <person name="Calhoun S."/>
            <person name="Haridas S."/>
            <person name="Kuo A."/>
            <person name="Mondo S."/>
            <person name="Pangilinan J."/>
            <person name="Riley R."/>
            <person name="LaButti K."/>
            <person name="Andreopoulos B."/>
            <person name="Lipzen A."/>
            <person name="Chen C."/>
            <person name="Yan M."/>
            <person name="Daum C."/>
            <person name="Ng V."/>
            <person name="Clum A."/>
            <person name="Steindorff A."/>
            <person name="Ohm R.A."/>
            <person name="Martin F."/>
            <person name="Silar P."/>
            <person name="Natvig D.O."/>
            <person name="Lalanne C."/>
            <person name="Gautier V."/>
            <person name="Ament-Velasquez S.L."/>
            <person name="Kruys A."/>
            <person name="Hutchinson M.I."/>
            <person name="Powell A.J."/>
            <person name="Barry K."/>
            <person name="Miller A.N."/>
            <person name="Grigoriev I.V."/>
            <person name="Debuchy R."/>
            <person name="Gladieux P."/>
            <person name="Hiltunen Thoren M."/>
            <person name="Johannesson H."/>
        </authorList>
    </citation>
    <scope>NUCLEOTIDE SEQUENCE</scope>
    <source>
        <strain evidence="4">PSN243</strain>
    </source>
</reference>
<dbReference type="AlphaFoldDB" id="A0AAV9G200"/>
<feature type="region of interest" description="Disordered" evidence="2">
    <location>
        <begin position="692"/>
        <end position="742"/>
    </location>
</feature>
<dbReference type="Pfam" id="PF05764">
    <property type="entry name" value="YL1"/>
    <property type="match status" value="1"/>
</dbReference>
<feature type="domain" description="Vps72/YL1 C-terminal" evidence="3">
    <location>
        <begin position="634"/>
        <end position="663"/>
    </location>
</feature>
<feature type="compositionally biased region" description="Polar residues" evidence="2">
    <location>
        <begin position="337"/>
        <end position="346"/>
    </location>
</feature>
<dbReference type="PANTHER" id="PTHR13275:SF4">
    <property type="entry name" value="VACUOLAR PROTEIN SORTING-ASSOCIATED PROTEIN 72 HOMOLOG"/>
    <property type="match status" value="1"/>
</dbReference>
<reference evidence="4" key="2">
    <citation type="submission" date="2023-05" db="EMBL/GenBank/DDBJ databases">
        <authorList>
            <consortium name="Lawrence Berkeley National Laboratory"/>
            <person name="Steindorff A."/>
            <person name="Hensen N."/>
            <person name="Bonometti L."/>
            <person name="Westerberg I."/>
            <person name="Brannstrom I.O."/>
            <person name="Guillou S."/>
            <person name="Cros-Aarteil S."/>
            <person name="Calhoun S."/>
            <person name="Haridas S."/>
            <person name="Kuo A."/>
            <person name="Mondo S."/>
            <person name="Pangilinan J."/>
            <person name="Riley R."/>
            <person name="Labutti K."/>
            <person name="Andreopoulos B."/>
            <person name="Lipzen A."/>
            <person name="Chen C."/>
            <person name="Yanf M."/>
            <person name="Daum C."/>
            <person name="Ng V."/>
            <person name="Clum A."/>
            <person name="Ohm R."/>
            <person name="Martin F."/>
            <person name="Silar P."/>
            <person name="Natvig D."/>
            <person name="Lalanne C."/>
            <person name="Gautier V."/>
            <person name="Ament-Velasquez S.L."/>
            <person name="Kruys A."/>
            <person name="Hutchinson M.I."/>
            <person name="Powell A.J."/>
            <person name="Barry K."/>
            <person name="Miller A.N."/>
            <person name="Grigoriev I.V."/>
            <person name="Debuchy R."/>
            <person name="Gladieux P."/>
            <person name="Thoren M.H."/>
            <person name="Johannesson H."/>
        </authorList>
    </citation>
    <scope>NUCLEOTIDE SEQUENCE</scope>
    <source>
        <strain evidence="4">PSN243</strain>
    </source>
</reference>
<feature type="compositionally biased region" description="Basic and acidic residues" evidence="2">
    <location>
        <begin position="263"/>
        <end position="275"/>
    </location>
</feature>
<evidence type="ECO:0000256" key="1">
    <source>
        <dbReference type="ARBA" id="ARBA00006832"/>
    </source>
</evidence>
<evidence type="ECO:0000256" key="2">
    <source>
        <dbReference type="SAM" id="MobiDB-lite"/>
    </source>
</evidence>
<dbReference type="GO" id="GO:0005634">
    <property type="term" value="C:nucleus"/>
    <property type="evidence" value="ECO:0007669"/>
    <property type="project" value="TreeGrafter"/>
</dbReference>
<feature type="compositionally biased region" description="Pro residues" evidence="2">
    <location>
        <begin position="419"/>
        <end position="431"/>
    </location>
</feature>
<evidence type="ECO:0000313" key="5">
    <source>
        <dbReference type="Proteomes" id="UP001321760"/>
    </source>
</evidence>
<protein>
    <submittedName>
        <fullName evidence="4">YL1 nuclear protein-domain-containing protein</fullName>
    </submittedName>
</protein>
<name>A0AAV9G200_9PEZI</name>
<feature type="compositionally biased region" description="Polar residues" evidence="2">
    <location>
        <begin position="1"/>
        <end position="10"/>
    </location>
</feature>
<feature type="compositionally biased region" description="Pro residues" evidence="2">
    <location>
        <begin position="161"/>
        <end position="170"/>
    </location>
</feature>
<feature type="compositionally biased region" description="Low complexity" evidence="2">
    <location>
        <begin position="403"/>
        <end position="418"/>
    </location>
</feature>
<sequence length="780" mass="83832">MMTTEDNTPMFTELSDLDTSSNDGDSDSGSGEPVQVEWLATTRAKRSTAGNRMKSMLANEEPAAEDSDLELLFAEDEDDAGFSDDARDDASDVQMDSSSDDEDQEDGADDLEGEKELERQAREKRNAQRKRKAQEAIPAKFRKKVRLEQPRVADSSSPRSSAPPPATRPPPRPKKKSERMSWIPAAADMPTRASDRSTTRIRKQELHQKMVEDEVRRKKQIERIEKNAKRLEALKKPPMTQAERLAEAALVEKRNSKSLNRWEVAEKEREEERQRKIAALNSRKLDGPVVTFWSGIQALEEGQQKHVGNLVSIEEKAPRKKRQSAAAALAAKEQDTAKSPNTSSPASPIEPPRANSGENLPNIKPEVPVPPGVSALQPPVGTPNPESTPSVNGPVKQVAGEQPASPAPFEAPASLAQTPTPPNPVITPPIQAPEAPAQVPIAPVQPPLATPTPPPVLETTQPSAVLAAPVLVPPVGLPSPMLGSRGTILGFSSGKPSNCLALPNTASHAPSPLSLPPTTPSSADLAAPTQGLPPAPVHRPTISTSVSPTTSTPPPAPLPLSIQGQPTLGQTTALPKGPDTPKEAPPEPPREGKVTRSCIILQNFDENAIKDRQVQTQILFGRKMNKLAKPGHAPLCVITNHPAKYRDPKTGLPFYSSAAYKEIQKAYHGDYKYSRVLEAYVGADNVAAQGVPPRFLDPAKERTTPKTIPRPKEATPAPKENVTGAPAQVQAQQPTGPSVEPRLVPIAHPVTEARLVPVEMVKPEGTAALPPQPPTHHTTV</sequence>
<feature type="region of interest" description="Disordered" evidence="2">
    <location>
        <begin position="306"/>
        <end position="459"/>
    </location>
</feature>
<feature type="compositionally biased region" description="Acidic residues" evidence="2">
    <location>
        <begin position="98"/>
        <end position="113"/>
    </location>
</feature>
<proteinExistence type="inferred from homology"/>
<dbReference type="PANTHER" id="PTHR13275">
    <property type="entry name" value="YL-1 PROTEIN TRANSCRIPTION FACTOR-LIKE 1"/>
    <property type="match status" value="1"/>
</dbReference>
<feature type="compositionally biased region" description="Acidic residues" evidence="2">
    <location>
        <begin position="62"/>
        <end position="82"/>
    </location>
</feature>